<dbReference type="KEGG" id="vg:1449909"/>
<dbReference type="InterPro" id="IPR011992">
    <property type="entry name" value="EF-hand-dom_pair"/>
</dbReference>
<dbReference type="SUPFAM" id="SSF47473">
    <property type="entry name" value="EF-hand"/>
    <property type="match status" value="1"/>
</dbReference>
<accession>Q9YVZ5</accession>
<dbReference type="GeneID" id="1449909"/>
<dbReference type="PROSITE" id="PS50222">
    <property type="entry name" value="EF_HAND_2"/>
    <property type="match status" value="2"/>
</dbReference>
<dbReference type="PIR" id="T28258">
    <property type="entry name" value="T28258"/>
</dbReference>
<dbReference type="PROSITE" id="PS00018">
    <property type="entry name" value="EF_HAND_1"/>
    <property type="match status" value="2"/>
</dbReference>
<feature type="domain" description="EF-hand" evidence="1">
    <location>
        <begin position="37"/>
        <end position="72"/>
    </location>
</feature>
<keyword evidence="3" id="KW-1185">Reference proteome</keyword>
<evidence type="ECO:0000259" key="1">
    <source>
        <dbReference type="PROSITE" id="PS50222"/>
    </source>
</evidence>
<dbReference type="Proteomes" id="UP000172353">
    <property type="component" value="Segment"/>
</dbReference>
<evidence type="ECO:0000313" key="3">
    <source>
        <dbReference type="Proteomes" id="UP000172353"/>
    </source>
</evidence>
<name>Q9YVZ5_MSEPV</name>
<dbReference type="EMBL" id="AF063866">
    <property type="protein sequence ID" value="AAC97646.1"/>
    <property type="molecule type" value="Genomic_DNA"/>
</dbReference>
<dbReference type="InterPro" id="IPR002048">
    <property type="entry name" value="EF_hand_dom"/>
</dbReference>
<organismHost>
    <name type="scientific">Melanoplus sanguinipes</name>
    <name type="common">Migratory grasshopper</name>
    <dbReference type="NCBI Taxonomy" id="65742"/>
</organismHost>
<dbReference type="InterPro" id="IPR018247">
    <property type="entry name" value="EF_Hand_1_Ca_BS"/>
</dbReference>
<dbReference type="OrthoDB" id="18097at10239"/>
<dbReference type="Gene3D" id="1.10.238.10">
    <property type="entry name" value="EF-hand"/>
    <property type="match status" value="1"/>
</dbReference>
<reference evidence="2 3" key="1">
    <citation type="journal article" date="1999" name="J. Virol.">
        <title>The genome of Melanoplus sanguinipes entomopoxvirus.</title>
        <authorList>
            <person name="Afonso C.L."/>
            <person name="Tulman E.R."/>
            <person name="Lu Z."/>
            <person name="Oma E."/>
            <person name="Kutish G.F."/>
            <person name="Rock D.L."/>
        </authorList>
    </citation>
    <scope>NUCLEOTIDE SEQUENCE [LARGE SCALE GENOMIC DNA]</scope>
    <source>
        <strain evidence="2">Tucson</strain>
    </source>
</reference>
<feature type="domain" description="EF-hand" evidence="1">
    <location>
        <begin position="1"/>
        <end position="36"/>
    </location>
</feature>
<dbReference type="CDD" id="cd00051">
    <property type="entry name" value="EFh"/>
    <property type="match status" value="1"/>
</dbReference>
<gene>
    <name evidence="2" type="primary">MSV097</name>
</gene>
<dbReference type="SMART" id="SM00054">
    <property type="entry name" value="EFh"/>
    <property type="match status" value="2"/>
</dbReference>
<sequence length="140" mass="15931">MSIAPNEYIFNIIDTNSNNNIDASELTVFMKNFYPELTENDAQNTINDIDTNGDGLISKNEFTSIISNDILPEDINNAYNALILNGENNIKQMIDLFLSVLKIEPLYNLSISEYSDLLYKMIGDSKESFINLWNFLQSNT</sequence>
<proteinExistence type="predicted"/>
<dbReference type="RefSeq" id="NP_048168.1">
    <property type="nucleotide sequence ID" value="NC_001993.1"/>
</dbReference>
<protein>
    <submittedName>
        <fullName evidence="2">ORF MSV097 putative calcium binding protein, similar to Atriplex numularia PRF:1906390A</fullName>
    </submittedName>
</protein>
<organism evidence="2 3">
    <name type="scientific">Melanoplus sanguinipes entomopoxvirus</name>
    <name type="common">MsEPV</name>
    <dbReference type="NCBI Taxonomy" id="83191"/>
    <lineage>
        <taxon>Viruses</taxon>
        <taxon>Varidnaviria</taxon>
        <taxon>Bamfordvirae</taxon>
        <taxon>Nucleocytoviricota</taxon>
        <taxon>Pokkesviricetes</taxon>
        <taxon>Chitovirales</taxon>
        <taxon>Poxviridae</taxon>
        <taxon>Entomopoxvirinae</taxon>
        <taxon>Deltaentomopoxvirus</taxon>
        <taxon>Deltaentomopoxvirus msanguinipes</taxon>
    </lineage>
</organism>
<dbReference type="GO" id="GO:0005509">
    <property type="term" value="F:calcium ion binding"/>
    <property type="evidence" value="ECO:0007669"/>
    <property type="project" value="InterPro"/>
</dbReference>
<evidence type="ECO:0000313" key="2">
    <source>
        <dbReference type="EMBL" id="AAC97646.1"/>
    </source>
</evidence>
<dbReference type="Pfam" id="PF13499">
    <property type="entry name" value="EF-hand_7"/>
    <property type="match status" value="1"/>
</dbReference>